<evidence type="ECO:0000256" key="4">
    <source>
        <dbReference type="ARBA" id="ARBA00023139"/>
    </source>
</evidence>
<name>A0A9D1PAG2_9FIRM</name>
<accession>A0A9D1PAG2</accession>
<dbReference type="Proteomes" id="UP000886884">
    <property type="component" value="Unassembled WGS sequence"/>
</dbReference>
<evidence type="ECO:0000313" key="8">
    <source>
        <dbReference type="Proteomes" id="UP000886884"/>
    </source>
</evidence>
<keyword evidence="5" id="KW-0449">Lipoprotein</keyword>
<organism evidence="7 8">
    <name type="scientific">Candidatus Ornithocaccomicrobium faecavium</name>
    <dbReference type="NCBI Taxonomy" id="2840890"/>
    <lineage>
        <taxon>Bacteria</taxon>
        <taxon>Bacillati</taxon>
        <taxon>Bacillota</taxon>
        <taxon>Clostridia</taxon>
        <taxon>Candidatus Ornithocaccomicrobium</taxon>
    </lineage>
</organism>
<evidence type="ECO:0000256" key="3">
    <source>
        <dbReference type="ARBA" id="ARBA00023136"/>
    </source>
</evidence>
<dbReference type="Pfam" id="PF01547">
    <property type="entry name" value="SBP_bac_1"/>
    <property type="match status" value="1"/>
</dbReference>
<dbReference type="InterPro" id="IPR006059">
    <property type="entry name" value="SBP"/>
</dbReference>
<feature type="chain" id="PRO_5038425694" evidence="6">
    <location>
        <begin position="22"/>
        <end position="513"/>
    </location>
</feature>
<dbReference type="PANTHER" id="PTHR43649:SF33">
    <property type="entry name" value="POLYGALACTURONAN_RHAMNOGALACTURONAN-BINDING PROTEIN YTCQ"/>
    <property type="match status" value="1"/>
</dbReference>
<keyword evidence="3" id="KW-0472">Membrane</keyword>
<evidence type="ECO:0000256" key="1">
    <source>
        <dbReference type="ARBA" id="ARBA00022475"/>
    </source>
</evidence>
<reference evidence="7" key="2">
    <citation type="journal article" date="2021" name="PeerJ">
        <title>Extensive microbial diversity within the chicken gut microbiome revealed by metagenomics and culture.</title>
        <authorList>
            <person name="Gilroy R."/>
            <person name="Ravi A."/>
            <person name="Getino M."/>
            <person name="Pursley I."/>
            <person name="Horton D.L."/>
            <person name="Alikhan N.F."/>
            <person name="Baker D."/>
            <person name="Gharbi K."/>
            <person name="Hall N."/>
            <person name="Watson M."/>
            <person name="Adriaenssens E.M."/>
            <person name="Foster-Nyarko E."/>
            <person name="Jarju S."/>
            <person name="Secka A."/>
            <person name="Antonio M."/>
            <person name="Oren A."/>
            <person name="Chaudhuri R.R."/>
            <person name="La Ragione R."/>
            <person name="Hildebrand F."/>
            <person name="Pallen M.J."/>
        </authorList>
    </citation>
    <scope>NUCLEOTIDE SEQUENCE</scope>
    <source>
        <strain evidence="7">CHK183-6373</strain>
    </source>
</reference>
<evidence type="ECO:0000256" key="6">
    <source>
        <dbReference type="SAM" id="SignalP"/>
    </source>
</evidence>
<reference evidence="7" key="1">
    <citation type="submission" date="2020-10" db="EMBL/GenBank/DDBJ databases">
        <authorList>
            <person name="Gilroy R."/>
        </authorList>
    </citation>
    <scope>NUCLEOTIDE SEQUENCE</scope>
    <source>
        <strain evidence="7">CHK183-6373</strain>
    </source>
</reference>
<evidence type="ECO:0000256" key="5">
    <source>
        <dbReference type="ARBA" id="ARBA00023288"/>
    </source>
</evidence>
<gene>
    <name evidence="7" type="ORF">IAA64_15035</name>
</gene>
<dbReference type="SUPFAM" id="SSF53850">
    <property type="entry name" value="Periplasmic binding protein-like II"/>
    <property type="match status" value="1"/>
</dbReference>
<keyword evidence="4" id="KW-0564">Palmitate</keyword>
<evidence type="ECO:0000256" key="2">
    <source>
        <dbReference type="ARBA" id="ARBA00022729"/>
    </source>
</evidence>
<comment type="caution">
    <text evidence="7">The sequence shown here is derived from an EMBL/GenBank/DDBJ whole genome shotgun (WGS) entry which is preliminary data.</text>
</comment>
<feature type="signal peptide" evidence="6">
    <location>
        <begin position="1"/>
        <end position="21"/>
    </location>
</feature>
<dbReference type="PANTHER" id="PTHR43649">
    <property type="entry name" value="ARABINOSE-BINDING PROTEIN-RELATED"/>
    <property type="match status" value="1"/>
</dbReference>
<proteinExistence type="predicted"/>
<dbReference type="AlphaFoldDB" id="A0A9D1PAG2"/>
<sequence length="513" mass="57399">MKKLALALVLVVALVSQCALAEAEEPVTLSILVCRNAAVNVPAEENEAWKYAAEQNGVVLEFTEIDSSAWNERFNVMLAGGDLPDIITKRQISRVVVKENMDAGMFVALNGYEEYMPNYVALLEKDEGLRDLVYFSDGTLGGFAQQANYATTETSVMPTNVFMIYQPWLDALNLEMPETTEELYNVLVAFKTQDPNGNGEADEIPMSLLYGQDGLRLLANFFGLPLDSSVNNCDIDENGNVYFLANTENYKEYLKYFNRLYAEGLLDSETFTQNQQQVLAKGTNEVPLIGTSAASGAVLVVGDDRAWDMVTTPIIHSENTEPLWTRRVAGYAFTGIITSGCENIEKAVSFMDFFYSEEGGRVAWMGIEGESYTWNEEGLWDFIFDEGEDTTTVRAKYTLQPGGGLASAFPEAWLQTSNESERWFNTYNAEMALSNPDAFVERYPEVTYDDRTQSELDTISTDINSYVNQMMAEFIVGRTDIDAEWENYCTTLENMRLNDMLAIMQEGIDALEG</sequence>
<keyword evidence="2 6" id="KW-0732">Signal</keyword>
<dbReference type="InterPro" id="IPR050490">
    <property type="entry name" value="Bact_solute-bd_prot1"/>
</dbReference>
<protein>
    <submittedName>
        <fullName evidence="7">Extracellular solute-binding protein</fullName>
    </submittedName>
</protein>
<dbReference type="EMBL" id="DVOT01000266">
    <property type="protein sequence ID" value="HIV29272.1"/>
    <property type="molecule type" value="Genomic_DNA"/>
</dbReference>
<dbReference type="Gene3D" id="3.40.190.10">
    <property type="entry name" value="Periplasmic binding protein-like II"/>
    <property type="match status" value="2"/>
</dbReference>
<keyword evidence="1" id="KW-1003">Cell membrane</keyword>
<evidence type="ECO:0000313" key="7">
    <source>
        <dbReference type="EMBL" id="HIV29272.1"/>
    </source>
</evidence>